<reference evidence="3" key="1">
    <citation type="submission" date="2021-08" db="EMBL/GenBank/DDBJ databases">
        <authorList>
            <person name="Nwanade C."/>
            <person name="Wang M."/>
            <person name="Masoudi A."/>
            <person name="Yu Z."/>
            <person name="Liu J."/>
        </authorList>
    </citation>
    <scope>NUCLEOTIDE SEQUENCE</scope>
    <source>
        <strain evidence="3">S056</strain>
    </source>
</reference>
<evidence type="ECO:0000313" key="3">
    <source>
        <dbReference type="EMBL" id="UWP94667.1"/>
    </source>
</evidence>
<keyword evidence="1" id="KW-1133">Transmembrane helix</keyword>
<evidence type="ECO:0000256" key="1">
    <source>
        <dbReference type="SAM" id="Phobius"/>
    </source>
</evidence>
<feature type="chain" id="PRO_5040287946" evidence="2">
    <location>
        <begin position="21"/>
        <end position="256"/>
    </location>
</feature>
<evidence type="ECO:0000313" key="4">
    <source>
        <dbReference type="Proteomes" id="UP001057991"/>
    </source>
</evidence>
<gene>
    <name evidence="3" type="ORF">K3X48_10620</name>
</gene>
<sequence>MRRFLAPLFALICAALPVQAKEDIVAGLSQNMVSINATFVGSEILIFGAVKRESPAPTDEPLEVVVVVEGPNHPVTVRKKDKRFGIWVNTDALEIASAPSFYAVSTSSTLDGSISILDDLRHLVSVHRAIQISESPFTIEDPTEFTQALIRIRENKGTYRLLENNVTVREDTLFDTRIALPSNLTEGQYRTRILLTRGGYVAASYETVINVQKVGLERWIFNLARNQPLIYGLLSLFIAIVAGWGASSIFRFIQRG</sequence>
<evidence type="ECO:0000256" key="2">
    <source>
        <dbReference type="SAM" id="SignalP"/>
    </source>
</evidence>
<protein>
    <submittedName>
        <fullName evidence="3">TIGR02186 family protein</fullName>
    </submittedName>
</protein>
<dbReference type="InterPro" id="IPR019088">
    <property type="entry name" value="CHP02186-rel_TM"/>
</dbReference>
<dbReference type="Proteomes" id="UP001057991">
    <property type="component" value="Chromosome"/>
</dbReference>
<feature type="signal peptide" evidence="2">
    <location>
        <begin position="1"/>
        <end position="20"/>
    </location>
</feature>
<keyword evidence="1" id="KW-0472">Membrane</keyword>
<dbReference type="Pfam" id="PF09608">
    <property type="entry name" value="Alph_Pro_TM"/>
    <property type="match status" value="1"/>
</dbReference>
<dbReference type="AlphaFoldDB" id="A0A9Q9LWL2"/>
<proteinExistence type="predicted"/>
<feature type="transmembrane region" description="Helical" evidence="1">
    <location>
        <begin position="229"/>
        <end position="253"/>
    </location>
</feature>
<keyword evidence="1" id="KW-0812">Transmembrane</keyword>
<accession>A0A9Q9LWL2</accession>
<keyword evidence="2" id="KW-0732">Signal</keyword>
<name>A0A9Q9LWL2_9RHOB</name>
<dbReference type="EMBL" id="CP080776">
    <property type="protein sequence ID" value="UWP94667.1"/>
    <property type="molecule type" value="Genomic_DNA"/>
</dbReference>
<organism evidence="3 4">
    <name type="scientific">Aliiroseovarius crassostreae</name>
    <dbReference type="NCBI Taxonomy" id="154981"/>
    <lineage>
        <taxon>Bacteria</taxon>
        <taxon>Pseudomonadati</taxon>
        <taxon>Pseudomonadota</taxon>
        <taxon>Alphaproteobacteria</taxon>
        <taxon>Rhodobacterales</taxon>
        <taxon>Paracoccaceae</taxon>
        <taxon>Aliiroseovarius</taxon>
    </lineage>
</organism>
<dbReference type="RefSeq" id="WP_259805677.1">
    <property type="nucleotide sequence ID" value="NZ_CP080774.1"/>
</dbReference>